<dbReference type="Proteomes" id="UP001314263">
    <property type="component" value="Unassembled WGS sequence"/>
</dbReference>
<comment type="caution">
    <text evidence="1">The sequence shown here is derived from an EMBL/GenBank/DDBJ whole genome shotgun (WGS) entry which is preliminary data.</text>
</comment>
<evidence type="ECO:0000313" key="2">
    <source>
        <dbReference type="Proteomes" id="UP001314263"/>
    </source>
</evidence>
<gene>
    <name evidence="1" type="ORF">CVIRNUC_004655</name>
</gene>
<accession>A0AAV1I4P3</accession>
<reference evidence="1 2" key="1">
    <citation type="submission" date="2023-10" db="EMBL/GenBank/DDBJ databases">
        <authorList>
            <person name="Maclean D."/>
            <person name="Macfadyen A."/>
        </authorList>
    </citation>
    <scope>NUCLEOTIDE SEQUENCE [LARGE SCALE GENOMIC DNA]</scope>
</reference>
<evidence type="ECO:0000313" key="1">
    <source>
        <dbReference type="EMBL" id="CAK0778840.1"/>
    </source>
</evidence>
<sequence>MAFFWLYSSRPKAGAAILVPGVCKIFKLPTGQSALPYIYPIVGLPNGARVCLQPDKTKTGARDGPMSVATETRRVVLCSISWLLKLLQFSEQLGQVVTNHVTTPQGKEEKSFLERRMSSSDVANRAKHHFAAAGLSEKYTVHGSRRGSMQHAVHVLGQSVEQVGEAAQIRTPRIVQRYLDPFRHTH</sequence>
<name>A0AAV1I4P3_9CHLO</name>
<keyword evidence="2" id="KW-1185">Reference proteome</keyword>
<organism evidence="1 2">
    <name type="scientific">Coccomyxa viridis</name>
    <dbReference type="NCBI Taxonomy" id="1274662"/>
    <lineage>
        <taxon>Eukaryota</taxon>
        <taxon>Viridiplantae</taxon>
        <taxon>Chlorophyta</taxon>
        <taxon>core chlorophytes</taxon>
        <taxon>Trebouxiophyceae</taxon>
        <taxon>Trebouxiophyceae incertae sedis</taxon>
        <taxon>Coccomyxaceae</taxon>
        <taxon>Coccomyxa</taxon>
    </lineage>
</organism>
<proteinExistence type="predicted"/>
<dbReference type="AlphaFoldDB" id="A0AAV1I4P3"/>
<dbReference type="EMBL" id="CAUYUE010000005">
    <property type="protein sequence ID" value="CAK0778840.1"/>
    <property type="molecule type" value="Genomic_DNA"/>
</dbReference>
<protein>
    <submittedName>
        <fullName evidence="1">Uncharacterized protein</fullName>
    </submittedName>
</protein>